<evidence type="ECO:0000256" key="1">
    <source>
        <dbReference type="SAM" id="Phobius"/>
    </source>
</evidence>
<keyword evidence="1" id="KW-1133">Transmembrane helix</keyword>
<dbReference type="OrthoDB" id="5738534at2"/>
<reference evidence="2 3" key="1">
    <citation type="journal article" date="2012" name="Stand. Genomic Sci.">
        <title>Complete genome sequence of Terriglobus saanensis type strain SP1PR4(T), an Acidobacteria from tundra soil.</title>
        <authorList>
            <person name="Rawat S.R."/>
            <person name="Mannisto M.K."/>
            <person name="Starovoytov V."/>
            <person name="Goodwin L."/>
            <person name="Nolan M."/>
            <person name="Hauser L."/>
            <person name="Land M."/>
            <person name="Davenport K.W."/>
            <person name="Woyke T."/>
            <person name="Haggblom M.M."/>
        </authorList>
    </citation>
    <scope>NUCLEOTIDE SEQUENCE</scope>
    <source>
        <strain evidence="3">ATCC BAA-1853 / DSM 23119 / SP1PR4</strain>
    </source>
</reference>
<proteinExistence type="predicted"/>
<feature type="transmembrane region" description="Helical" evidence="1">
    <location>
        <begin position="31"/>
        <end position="49"/>
    </location>
</feature>
<evidence type="ECO:0000313" key="3">
    <source>
        <dbReference type="Proteomes" id="UP000006844"/>
    </source>
</evidence>
<name>E8V113_TERSS</name>
<keyword evidence="3" id="KW-1185">Reference proteome</keyword>
<feature type="transmembrane region" description="Helical" evidence="1">
    <location>
        <begin position="95"/>
        <end position="118"/>
    </location>
</feature>
<keyword evidence="1" id="KW-0472">Membrane</keyword>
<organism evidence="2 3">
    <name type="scientific">Terriglobus saanensis (strain ATCC BAA-1853 / DSM 23119 / SP1PR4)</name>
    <dbReference type="NCBI Taxonomy" id="401053"/>
    <lineage>
        <taxon>Bacteria</taxon>
        <taxon>Pseudomonadati</taxon>
        <taxon>Acidobacteriota</taxon>
        <taxon>Terriglobia</taxon>
        <taxon>Terriglobales</taxon>
        <taxon>Acidobacteriaceae</taxon>
        <taxon>Terriglobus</taxon>
    </lineage>
</organism>
<evidence type="ECO:0000313" key="2">
    <source>
        <dbReference type="EMBL" id="ADV83361.1"/>
    </source>
</evidence>
<feature type="transmembrane region" description="Helical" evidence="1">
    <location>
        <begin position="56"/>
        <end position="75"/>
    </location>
</feature>
<keyword evidence="1" id="KW-0812">Transmembrane</keyword>
<dbReference type="AlphaFoldDB" id="E8V113"/>
<dbReference type="Proteomes" id="UP000006844">
    <property type="component" value="Chromosome"/>
</dbReference>
<dbReference type="KEGG" id="tsa:AciPR4_2583"/>
<sequence length="126" mass="13993">MANLTMRFGALLIILGVATWFVTVPHAPTSVIPAIFGVLLMLFGALARTPDSKKRMLWMHIAVTVGLLGFIFPFVRALKPFIDMLRGMAVAHPRAVIEQMLMALICLIFTVLCVRSFIAARRARIQ</sequence>
<dbReference type="RefSeq" id="WP_013569094.1">
    <property type="nucleotide sequence ID" value="NC_014963.1"/>
</dbReference>
<dbReference type="HOGENOM" id="CLU_159952_0_0_0"/>
<accession>E8V113</accession>
<dbReference type="STRING" id="401053.AciPR4_2583"/>
<evidence type="ECO:0008006" key="4">
    <source>
        <dbReference type="Google" id="ProtNLM"/>
    </source>
</evidence>
<protein>
    <recommendedName>
        <fullName evidence="4">Transmembrane protein</fullName>
    </recommendedName>
</protein>
<dbReference type="EMBL" id="CP002467">
    <property type="protein sequence ID" value="ADV83361.1"/>
    <property type="molecule type" value="Genomic_DNA"/>
</dbReference>
<dbReference type="eggNOG" id="ENOG5033633">
    <property type="taxonomic scope" value="Bacteria"/>
</dbReference>
<gene>
    <name evidence="2" type="ordered locus">AciPR4_2583</name>
</gene>